<evidence type="ECO:0000313" key="2">
    <source>
        <dbReference type="EMBL" id="KAK8563690.1"/>
    </source>
</evidence>
<comment type="caution">
    <text evidence="2">The sequence shown here is derived from an EMBL/GenBank/DDBJ whole genome shotgun (WGS) entry which is preliminary data.</text>
</comment>
<evidence type="ECO:0000259" key="1">
    <source>
        <dbReference type="Pfam" id="PF20167"/>
    </source>
</evidence>
<proteinExistence type="predicted"/>
<gene>
    <name evidence="2" type="ORF">V6N12_035831</name>
</gene>
<evidence type="ECO:0000313" key="3">
    <source>
        <dbReference type="Proteomes" id="UP001472677"/>
    </source>
</evidence>
<accession>A0ABR2EPB0</accession>
<keyword evidence="3" id="KW-1185">Reference proteome</keyword>
<name>A0ABR2EPB0_9ROSI</name>
<dbReference type="Pfam" id="PF20167">
    <property type="entry name" value="Transposase_32"/>
    <property type="match status" value="1"/>
</dbReference>
<feature type="domain" description="Putative plant transposon protein" evidence="1">
    <location>
        <begin position="54"/>
        <end position="234"/>
    </location>
</feature>
<dbReference type="Proteomes" id="UP001472677">
    <property type="component" value="Unassembled WGS sequence"/>
</dbReference>
<dbReference type="InterPro" id="IPR046796">
    <property type="entry name" value="Transposase_32_dom"/>
</dbReference>
<protein>
    <recommendedName>
        <fullName evidence="1">Putative plant transposon protein domain-containing protein</fullName>
    </recommendedName>
</protein>
<reference evidence="2 3" key="1">
    <citation type="journal article" date="2024" name="G3 (Bethesda)">
        <title>Genome assembly of Hibiscus sabdariffa L. provides insights into metabolisms of medicinal natural products.</title>
        <authorList>
            <person name="Kim T."/>
        </authorList>
    </citation>
    <scope>NUCLEOTIDE SEQUENCE [LARGE SCALE GENOMIC DNA]</scope>
    <source>
        <strain evidence="2">TK-2024</strain>
        <tissue evidence="2">Old leaves</tissue>
    </source>
</reference>
<dbReference type="EMBL" id="JBBPBM010000011">
    <property type="protein sequence ID" value="KAK8563690.1"/>
    <property type="molecule type" value="Genomic_DNA"/>
</dbReference>
<sequence>MVTSSSPIKVFFNEEIHKKYEEQFDSRPFIFEKYFDTKNEPNVVFTPEFMAVVKKHKWESFIQQRWEIYPDLVREFYAHLVTKHSPFLMIPGMCVRFDDGFINSMFDLSCVKDEQEVFVNSMTTAKRNKILADLCETSTTWTVSPKECRSVKRLALKSQARGWNHFLKDRLMYASHNETILKKRMDLLHSIITGQKINVGHIIVDETFKCVEKGTNNLFFPLLITNVYMRHNVPKMDSDEALVVKGTMIIATTWRQLTRAETKEKSKWKVSTPKLRAAKSVLMTPMPTDFVVMLTKDVAIQETIVSFSPGIMPAFPTFLVDLFVGDFSHSASPKAHSSSLSDAIESILSAVDESSKTATPPESKEV</sequence>
<organism evidence="2 3">
    <name type="scientific">Hibiscus sabdariffa</name>
    <name type="common">roselle</name>
    <dbReference type="NCBI Taxonomy" id="183260"/>
    <lineage>
        <taxon>Eukaryota</taxon>
        <taxon>Viridiplantae</taxon>
        <taxon>Streptophyta</taxon>
        <taxon>Embryophyta</taxon>
        <taxon>Tracheophyta</taxon>
        <taxon>Spermatophyta</taxon>
        <taxon>Magnoliopsida</taxon>
        <taxon>eudicotyledons</taxon>
        <taxon>Gunneridae</taxon>
        <taxon>Pentapetalae</taxon>
        <taxon>rosids</taxon>
        <taxon>malvids</taxon>
        <taxon>Malvales</taxon>
        <taxon>Malvaceae</taxon>
        <taxon>Malvoideae</taxon>
        <taxon>Hibiscus</taxon>
    </lineage>
</organism>